<dbReference type="InterPro" id="IPR013324">
    <property type="entry name" value="RNA_pol_sigma_r3/r4-like"/>
</dbReference>
<proteinExistence type="inferred from homology"/>
<dbReference type="PANTHER" id="PTHR43133">
    <property type="entry name" value="RNA POLYMERASE ECF-TYPE SIGMA FACTO"/>
    <property type="match status" value="1"/>
</dbReference>
<evidence type="ECO:0000259" key="6">
    <source>
        <dbReference type="Pfam" id="PF08281"/>
    </source>
</evidence>
<dbReference type="Gene3D" id="1.10.10.10">
    <property type="entry name" value="Winged helix-like DNA-binding domain superfamily/Winged helix DNA-binding domain"/>
    <property type="match status" value="1"/>
</dbReference>
<reference evidence="7 8" key="1">
    <citation type="submission" date="2023-02" db="EMBL/GenBank/DDBJ databases">
        <title>Genome sequence of Mucilaginibacter jinjuensis strain KACC 16571.</title>
        <authorList>
            <person name="Kim S."/>
            <person name="Heo J."/>
            <person name="Kwon S.-W."/>
        </authorList>
    </citation>
    <scope>NUCLEOTIDE SEQUENCE [LARGE SCALE GENOMIC DNA]</scope>
    <source>
        <strain evidence="7 8">KACC 16571</strain>
    </source>
</reference>
<dbReference type="PANTHER" id="PTHR43133:SF46">
    <property type="entry name" value="RNA POLYMERASE SIGMA-70 FACTOR ECF SUBFAMILY"/>
    <property type="match status" value="1"/>
</dbReference>
<protein>
    <submittedName>
        <fullName evidence="7">Sigma-70 family RNA polymerase sigma factor</fullName>
    </submittedName>
</protein>
<dbReference type="InterPro" id="IPR013249">
    <property type="entry name" value="RNA_pol_sigma70_r4_t2"/>
</dbReference>
<dbReference type="Proteomes" id="UP001216139">
    <property type="component" value="Chromosome"/>
</dbReference>
<dbReference type="Pfam" id="PF08281">
    <property type="entry name" value="Sigma70_r4_2"/>
    <property type="match status" value="1"/>
</dbReference>
<dbReference type="Pfam" id="PF04542">
    <property type="entry name" value="Sigma70_r2"/>
    <property type="match status" value="1"/>
</dbReference>
<organism evidence="7 8">
    <name type="scientific">Mucilaginibacter jinjuensis</name>
    <dbReference type="NCBI Taxonomy" id="1176721"/>
    <lineage>
        <taxon>Bacteria</taxon>
        <taxon>Pseudomonadati</taxon>
        <taxon>Bacteroidota</taxon>
        <taxon>Sphingobacteriia</taxon>
        <taxon>Sphingobacteriales</taxon>
        <taxon>Sphingobacteriaceae</taxon>
        <taxon>Mucilaginibacter</taxon>
    </lineage>
</organism>
<evidence type="ECO:0000256" key="3">
    <source>
        <dbReference type="ARBA" id="ARBA00023082"/>
    </source>
</evidence>
<gene>
    <name evidence="7" type="ORF">PQO05_18360</name>
</gene>
<sequence length="199" mass="23437">MSNVNDRGFSTTWPDKVQVFELAFDQHWDELFRHAYRKTQTEDLSKDLVQETFMVLWNGLDNLDLTEKVLPLLYGILRNKILKQYEKSEVHFKYALSVSQKDEQFDISSENLLLTKELESVIFAEVEKMPVRMKEIYLLKKEEGFSIKEIAEKLGLSEQTVKNQLQNAYSRLRLCLKEYNSSLFFVGFVVHYAPLLLHC</sequence>
<dbReference type="Gene3D" id="1.10.1740.10">
    <property type="match status" value="1"/>
</dbReference>
<evidence type="ECO:0000256" key="2">
    <source>
        <dbReference type="ARBA" id="ARBA00023015"/>
    </source>
</evidence>
<keyword evidence="2" id="KW-0805">Transcription regulation</keyword>
<dbReference type="SUPFAM" id="SSF88946">
    <property type="entry name" value="Sigma2 domain of RNA polymerase sigma factors"/>
    <property type="match status" value="1"/>
</dbReference>
<dbReference type="InterPro" id="IPR007627">
    <property type="entry name" value="RNA_pol_sigma70_r2"/>
</dbReference>
<dbReference type="PRINTS" id="PR00038">
    <property type="entry name" value="HTHLUXR"/>
</dbReference>
<keyword evidence="3" id="KW-0731">Sigma factor</keyword>
<dbReference type="RefSeq" id="WP_273628895.1">
    <property type="nucleotide sequence ID" value="NZ_CP117167.1"/>
</dbReference>
<dbReference type="NCBIfam" id="TIGR02937">
    <property type="entry name" value="sigma70-ECF"/>
    <property type="match status" value="1"/>
</dbReference>
<dbReference type="InterPro" id="IPR036388">
    <property type="entry name" value="WH-like_DNA-bd_sf"/>
</dbReference>
<evidence type="ECO:0000313" key="8">
    <source>
        <dbReference type="Proteomes" id="UP001216139"/>
    </source>
</evidence>
<accession>A0ABY7T4I6</accession>
<feature type="domain" description="RNA polymerase sigma factor 70 region 4 type 2" evidence="6">
    <location>
        <begin position="126"/>
        <end position="172"/>
    </location>
</feature>
<dbReference type="CDD" id="cd06171">
    <property type="entry name" value="Sigma70_r4"/>
    <property type="match status" value="1"/>
</dbReference>
<feature type="domain" description="RNA polymerase sigma-70 region 2" evidence="5">
    <location>
        <begin position="24"/>
        <end position="87"/>
    </location>
</feature>
<dbReference type="InterPro" id="IPR039425">
    <property type="entry name" value="RNA_pol_sigma-70-like"/>
</dbReference>
<dbReference type="SUPFAM" id="SSF88659">
    <property type="entry name" value="Sigma3 and sigma4 domains of RNA polymerase sigma factors"/>
    <property type="match status" value="1"/>
</dbReference>
<name>A0ABY7T4I6_9SPHI</name>
<evidence type="ECO:0000256" key="1">
    <source>
        <dbReference type="ARBA" id="ARBA00010641"/>
    </source>
</evidence>
<dbReference type="InterPro" id="IPR013325">
    <property type="entry name" value="RNA_pol_sigma_r2"/>
</dbReference>
<evidence type="ECO:0000313" key="7">
    <source>
        <dbReference type="EMBL" id="WCT10703.1"/>
    </source>
</evidence>
<comment type="similarity">
    <text evidence="1">Belongs to the sigma-70 factor family. ECF subfamily.</text>
</comment>
<keyword evidence="4" id="KW-0804">Transcription</keyword>
<dbReference type="EMBL" id="CP117167">
    <property type="protein sequence ID" value="WCT10703.1"/>
    <property type="molecule type" value="Genomic_DNA"/>
</dbReference>
<evidence type="ECO:0000259" key="5">
    <source>
        <dbReference type="Pfam" id="PF04542"/>
    </source>
</evidence>
<keyword evidence="8" id="KW-1185">Reference proteome</keyword>
<evidence type="ECO:0000256" key="4">
    <source>
        <dbReference type="ARBA" id="ARBA00023163"/>
    </source>
</evidence>
<dbReference type="InterPro" id="IPR000792">
    <property type="entry name" value="Tscrpt_reg_LuxR_C"/>
</dbReference>
<dbReference type="InterPro" id="IPR014284">
    <property type="entry name" value="RNA_pol_sigma-70_dom"/>
</dbReference>